<dbReference type="EMBL" id="VULR01000006">
    <property type="protein sequence ID" value="MSS43207.1"/>
    <property type="molecule type" value="Genomic_DNA"/>
</dbReference>
<feature type="transmembrane region" description="Helical" evidence="1">
    <location>
        <begin position="20"/>
        <end position="40"/>
    </location>
</feature>
<dbReference type="Proteomes" id="UP000462760">
    <property type="component" value="Unassembled WGS sequence"/>
</dbReference>
<evidence type="ECO:0008006" key="4">
    <source>
        <dbReference type="Google" id="ProtNLM"/>
    </source>
</evidence>
<feature type="transmembrane region" description="Helical" evidence="1">
    <location>
        <begin position="60"/>
        <end position="83"/>
    </location>
</feature>
<accession>A0A844FGP7</accession>
<comment type="caution">
    <text evidence="2">The sequence shown here is derived from an EMBL/GenBank/DDBJ whole genome shotgun (WGS) entry which is preliminary data.</text>
</comment>
<feature type="transmembrane region" description="Helical" evidence="1">
    <location>
        <begin position="175"/>
        <end position="198"/>
    </location>
</feature>
<evidence type="ECO:0000313" key="2">
    <source>
        <dbReference type="EMBL" id="MSS43207.1"/>
    </source>
</evidence>
<reference evidence="2 3" key="1">
    <citation type="submission" date="2019-08" db="EMBL/GenBank/DDBJ databases">
        <title>In-depth cultivation of the pig gut microbiome towards novel bacterial diversity and tailored functional studies.</title>
        <authorList>
            <person name="Wylensek D."/>
            <person name="Hitch T.C.A."/>
            <person name="Clavel T."/>
        </authorList>
    </citation>
    <scope>NUCLEOTIDE SEQUENCE [LARGE SCALE GENOMIC DNA]</scope>
    <source>
        <strain evidence="2 3">Med78-601-WT-4W-RMD-3</strain>
    </source>
</reference>
<feature type="transmembrane region" description="Helical" evidence="1">
    <location>
        <begin position="232"/>
        <end position="249"/>
    </location>
</feature>
<keyword evidence="1" id="KW-0472">Membrane</keyword>
<protein>
    <recommendedName>
        <fullName evidence="4">ABC transporter permease</fullName>
    </recommendedName>
</protein>
<organism evidence="2 3">
    <name type="scientific">Anaerosalibacter bizertensis</name>
    <dbReference type="NCBI Taxonomy" id="932217"/>
    <lineage>
        <taxon>Bacteria</taxon>
        <taxon>Bacillati</taxon>
        <taxon>Bacillota</taxon>
        <taxon>Tissierellia</taxon>
        <taxon>Tissierellales</taxon>
        <taxon>Sporanaerobacteraceae</taxon>
        <taxon>Anaerosalibacter</taxon>
    </lineage>
</organism>
<keyword evidence="1" id="KW-1133">Transmembrane helix</keyword>
<proteinExistence type="predicted"/>
<dbReference type="OrthoDB" id="1707604at2"/>
<feature type="transmembrane region" description="Helical" evidence="1">
    <location>
        <begin position="110"/>
        <end position="131"/>
    </location>
</feature>
<evidence type="ECO:0000256" key="1">
    <source>
        <dbReference type="SAM" id="Phobius"/>
    </source>
</evidence>
<keyword evidence="1" id="KW-0812">Transmembrane</keyword>
<feature type="transmembrane region" description="Helical" evidence="1">
    <location>
        <begin position="143"/>
        <end position="168"/>
    </location>
</feature>
<dbReference type="Pfam" id="PF12730">
    <property type="entry name" value="ABC2_membrane_4"/>
    <property type="match status" value="1"/>
</dbReference>
<dbReference type="AlphaFoldDB" id="A0A844FGP7"/>
<sequence length="258" mass="29636">MANKMKKILVENKKHQRLYLPIIFLLFLFIDMGVVLMTALNSNFQNTINQPGSYPWLQLINSYLMAKVIFTPTLLAVVISRVVDIENIGDMWKTLKTSGWSMEEIFNIKFLVIFFKYIIFQILEGVLLVFIGRKIGITIPIPLGRLIMTLLSIIAISFAIMAIHYFLAMRYENQLIGLALGVCGSLSGIIGTFLPLSISRFIPYSYYAHLISTEFIQIGKEQWALKLVPLRLYPLLVSILLGNFVFFLSRRKLKRLDF</sequence>
<name>A0A844FGP7_9FIRM</name>
<dbReference type="RefSeq" id="WP_154483889.1">
    <property type="nucleotide sequence ID" value="NZ_VULR01000006.1"/>
</dbReference>
<gene>
    <name evidence="2" type="ORF">FYJ27_05605</name>
</gene>
<evidence type="ECO:0000313" key="3">
    <source>
        <dbReference type="Proteomes" id="UP000462760"/>
    </source>
</evidence>